<name>A0ACC8EKB4_9PEZI</name>
<keyword evidence="2" id="KW-1185">Reference proteome</keyword>
<proteinExistence type="predicted"/>
<dbReference type="Proteomes" id="UP000250078">
    <property type="component" value="Unassembled WGS sequence"/>
</dbReference>
<organism evidence="1 2">
    <name type="scientific">Cenococcum geophilum 1.58</name>
    <dbReference type="NCBI Taxonomy" id="794803"/>
    <lineage>
        <taxon>Eukaryota</taxon>
        <taxon>Fungi</taxon>
        <taxon>Dikarya</taxon>
        <taxon>Ascomycota</taxon>
        <taxon>Pezizomycotina</taxon>
        <taxon>Dothideomycetes</taxon>
        <taxon>Pleosporomycetidae</taxon>
        <taxon>Gloniales</taxon>
        <taxon>Gloniaceae</taxon>
        <taxon>Cenococcum</taxon>
    </lineage>
</organism>
<gene>
    <name evidence="1" type="ORF">K441DRAFT_32908</name>
</gene>
<reference evidence="1 2" key="1">
    <citation type="journal article" date="2016" name="Nat. Commun.">
        <title>Ectomycorrhizal ecology is imprinted in the genome of the dominant symbiotic fungus Cenococcum geophilum.</title>
        <authorList>
            <consortium name="DOE Joint Genome Institute"/>
            <person name="Peter M."/>
            <person name="Kohler A."/>
            <person name="Ohm R.A."/>
            <person name="Kuo A."/>
            <person name="Krutzmann J."/>
            <person name="Morin E."/>
            <person name="Arend M."/>
            <person name="Barry K.W."/>
            <person name="Binder M."/>
            <person name="Choi C."/>
            <person name="Clum A."/>
            <person name="Copeland A."/>
            <person name="Grisel N."/>
            <person name="Haridas S."/>
            <person name="Kipfer T."/>
            <person name="LaButti K."/>
            <person name="Lindquist E."/>
            <person name="Lipzen A."/>
            <person name="Maire R."/>
            <person name="Meier B."/>
            <person name="Mihaltcheva S."/>
            <person name="Molinier V."/>
            <person name="Murat C."/>
            <person name="Poggeler S."/>
            <person name="Quandt C.A."/>
            <person name="Sperisen C."/>
            <person name="Tritt A."/>
            <person name="Tisserant E."/>
            <person name="Crous P.W."/>
            <person name="Henrissat B."/>
            <person name="Nehls U."/>
            <person name="Egli S."/>
            <person name="Spatafora J.W."/>
            <person name="Grigoriev I.V."/>
            <person name="Martin F.M."/>
        </authorList>
    </citation>
    <scope>NUCLEOTIDE SEQUENCE [LARGE SCALE GENOMIC DNA]</scope>
    <source>
        <strain evidence="1 2">1.58</strain>
    </source>
</reference>
<protein>
    <submittedName>
        <fullName evidence="1">Uncharacterized protein</fullName>
    </submittedName>
</protein>
<dbReference type="EMBL" id="KV748287">
    <property type="protein sequence ID" value="OCK86709.1"/>
    <property type="molecule type" value="Genomic_DNA"/>
</dbReference>
<evidence type="ECO:0000313" key="1">
    <source>
        <dbReference type="EMBL" id="OCK86709.1"/>
    </source>
</evidence>
<evidence type="ECO:0000313" key="2">
    <source>
        <dbReference type="Proteomes" id="UP000250078"/>
    </source>
</evidence>
<sequence>MSSGFSFTSSPPSPQIEVELDLRGLTPTKSSSALDVYCPQSRRHLSQSQNSVEHLDVISTWKGLSIAQVYEIMFWGNSFKASLEKLVSKVLMDRFWEQRRHLS</sequence>
<accession>A0ACC8EKB4</accession>